<dbReference type="Proteomes" id="UP001271769">
    <property type="component" value="Unassembled WGS sequence"/>
</dbReference>
<feature type="chain" id="PRO_5045372362" evidence="1">
    <location>
        <begin position="23"/>
        <end position="495"/>
    </location>
</feature>
<gene>
    <name evidence="3" type="ORF">SMD31_07795</name>
</gene>
<evidence type="ECO:0000259" key="2">
    <source>
        <dbReference type="Pfam" id="PF07705"/>
    </source>
</evidence>
<dbReference type="Pfam" id="PF07705">
    <property type="entry name" value="CARDB"/>
    <property type="match status" value="1"/>
</dbReference>
<dbReference type="InterPro" id="IPR013783">
    <property type="entry name" value="Ig-like_fold"/>
</dbReference>
<dbReference type="RefSeq" id="WP_320500244.1">
    <property type="nucleotide sequence ID" value="NZ_JAXCLX010000001.1"/>
</dbReference>
<dbReference type="Gene3D" id="2.60.40.10">
    <property type="entry name" value="Immunoglobulins"/>
    <property type="match status" value="1"/>
</dbReference>
<keyword evidence="4" id="KW-1185">Reference proteome</keyword>
<keyword evidence="1" id="KW-0732">Signal</keyword>
<feature type="domain" description="CARDB" evidence="2">
    <location>
        <begin position="397"/>
        <end position="492"/>
    </location>
</feature>
<dbReference type="EMBL" id="JAXCLX010000001">
    <property type="protein sequence ID" value="MDY0871820.1"/>
    <property type="molecule type" value="Genomic_DNA"/>
</dbReference>
<proteinExistence type="predicted"/>
<evidence type="ECO:0000313" key="4">
    <source>
        <dbReference type="Proteomes" id="UP001271769"/>
    </source>
</evidence>
<evidence type="ECO:0000313" key="3">
    <source>
        <dbReference type="EMBL" id="MDY0871820.1"/>
    </source>
</evidence>
<sequence length="495" mass="53335">MLKYRLLARTATTALFFFTAGAAALADIYTPTSESLSDPKIGPALDEQAAALGTQNGIIVVPDKNDYAFAKPGSLNLPFHLRTEVSKDKWRIKESYIVIGIAPIESGGQTGSCCGALNEFDPANFASPVAHAPKKKIDMDGWWTAAVGNNSLGTRARNACRNLRQDLAQQGLSHDEIFGQDRQTILPTSFRYVARVGHKNDTHDVTEMGTASREWKQSQETWYNIAVICQHEATRDVAGDPTRVPTGSDDIALGFQVSQAALAITPKAYEASCPAKLHLNPTIEATGKGVVRYRFVNELGHHSQEFQVNFTKPEVKFLDHVISIDAQGKPTDLGFKAPKAQGGAFGLVAPTDPNLKQGYFQLEVLSPHKKLSNIADYSVKCVAETVGDLAPKPDLADLVVEDVQPAGNLLSKVFVKVTNVGTGPSTPTNLKATSLKNGQTIIRGTLVPAVEPGQSQVVMAQLGTTISSAEQIAIQVDSPNRIKEADESNNGFQFK</sequence>
<comment type="caution">
    <text evidence="3">The sequence shown here is derived from an EMBL/GenBank/DDBJ whole genome shotgun (WGS) entry which is preliminary data.</text>
</comment>
<organism evidence="3 4">
    <name type="scientific">Dongia rigui</name>
    <dbReference type="NCBI Taxonomy" id="940149"/>
    <lineage>
        <taxon>Bacteria</taxon>
        <taxon>Pseudomonadati</taxon>
        <taxon>Pseudomonadota</taxon>
        <taxon>Alphaproteobacteria</taxon>
        <taxon>Rhodospirillales</taxon>
        <taxon>Dongiaceae</taxon>
        <taxon>Dongia</taxon>
    </lineage>
</organism>
<protein>
    <submittedName>
        <fullName evidence="3">CARDB domain-containing protein</fullName>
    </submittedName>
</protein>
<evidence type="ECO:0000256" key="1">
    <source>
        <dbReference type="SAM" id="SignalP"/>
    </source>
</evidence>
<dbReference type="InterPro" id="IPR011635">
    <property type="entry name" value="CARDB"/>
</dbReference>
<feature type="signal peptide" evidence="1">
    <location>
        <begin position="1"/>
        <end position="22"/>
    </location>
</feature>
<accession>A0ABU5DY26</accession>
<name>A0ABU5DY26_9PROT</name>
<reference evidence="3 4" key="1">
    <citation type="journal article" date="2013" name="Antonie Van Leeuwenhoek">
        <title>Dongia rigui sp. nov., isolated from freshwater of a large wetland in Korea.</title>
        <authorList>
            <person name="Baik K.S."/>
            <person name="Hwang Y.M."/>
            <person name="Choi J.S."/>
            <person name="Kwon J."/>
            <person name="Seong C.N."/>
        </authorList>
    </citation>
    <scope>NUCLEOTIDE SEQUENCE [LARGE SCALE GENOMIC DNA]</scope>
    <source>
        <strain evidence="3 4">04SU4-P</strain>
    </source>
</reference>